<keyword evidence="3" id="KW-1185">Reference proteome</keyword>
<proteinExistence type="predicted"/>
<accession>A0A1R1WXD9</accession>
<sequence length="76" mass="8497">MQLKKTNCDSFFSIDILPPSSFSLLDNHWLAGFTDADGCFCITIVKSKTGDVSHGPGTWRFLNGEKLIELYNVKNI</sequence>
<evidence type="ECO:0000259" key="1">
    <source>
        <dbReference type="Pfam" id="PF00961"/>
    </source>
</evidence>
<dbReference type="InterPro" id="IPR027434">
    <property type="entry name" value="Homing_endonucl"/>
</dbReference>
<dbReference type="OrthoDB" id="5400101at2759"/>
<dbReference type="Pfam" id="PF00961">
    <property type="entry name" value="LAGLIDADG_1"/>
    <property type="match status" value="1"/>
</dbReference>
<dbReference type="GO" id="GO:0004519">
    <property type="term" value="F:endonuclease activity"/>
    <property type="evidence" value="ECO:0007669"/>
    <property type="project" value="InterPro"/>
</dbReference>
<dbReference type="SUPFAM" id="SSF55608">
    <property type="entry name" value="Homing endonucleases"/>
    <property type="match status" value="1"/>
</dbReference>
<gene>
    <name evidence="2" type="ORF">AYI69_g11590</name>
</gene>
<dbReference type="Proteomes" id="UP000187429">
    <property type="component" value="Unassembled WGS sequence"/>
</dbReference>
<name>A0A1R1WXD9_9FUNG</name>
<feature type="domain" description="Homing endonuclease LAGLIDADG" evidence="1">
    <location>
        <begin position="30"/>
        <end position="52"/>
    </location>
</feature>
<dbReference type="EMBL" id="LSSM01007749">
    <property type="protein sequence ID" value="OMJ07034.1"/>
    <property type="molecule type" value="Genomic_DNA"/>
</dbReference>
<dbReference type="InterPro" id="IPR004860">
    <property type="entry name" value="LAGLIDADG_dom"/>
</dbReference>
<dbReference type="AlphaFoldDB" id="A0A1R1WXD9"/>
<comment type="caution">
    <text evidence="2">The sequence shown here is derived from an EMBL/GenBank/DDBJ whole genome shotgun (WGS) entry which is preliminary data.</text>
</comment>
<dbReference type="Gene3D" id="3.10.28.10">
    <property type="entry name" value="Homing endonucleases"/>
    <property type="match status" value="1"/>
</dbReference>
<organism evidence="2 3">
    <name type="scientific">Smittium culicis</name>
    <dbReference type="NCBI Taxonomy" id="133412"/>
    <lineage>
        <taxon>Eukaryota</taxon>
        <taxon>Fungi</taxon>
        <taxon>Fungi incertae sedis</taxon>
        <taxon>Zoopagomycota</taxon>
        <taxon>Kickxellomycotina</taxon>
        <taxon>Harpellomycetes</taxon>
        <taxon>Harpellales</taxon>
        <taxon>Legeriomycetaceae</taxon>
        <taxon>Smittium</taxon>
    </lineage>
</organism>
<reference evidence="3" key="1">
    <citation type="submission" date="2017-01" db="EMBL/GenBank/DDBJ databases">
        <authorList>
            <person name="Wang Y."/>
            <person name="White M."/>
            <person name="Kvist S."/>
            <person name="Moncalvo J.-M."/>
        </authorList>
    </citation>
    <scope>NUCLEOTIDE SEQUENCE [LARGE SCALE GENOMIC DNA]</scope>
    <source>
        <strain evidence="3">ID-206-W2</strain>
    </source>
</reference>
<evidence type="ECO:0000313" key="3">
    <source>
        <dbReference type="Proteomes" id="UP000187429"/>
    </source>
</evidence>
<evidence type="ECO:0000313" key="2">
    <source>
        <dbReference type="EMBL" id="OMJ07034.1"/>
    </source>
</evidence>
<protein>
    <recommendedName>
        <fullName evidence="1">Homing endonuclease LAGLIDADG domain-containing protein</fullName>
    </recommendedName>
</protein>